<dbReference type="EMBL" id="QGML01002249">
    <property type="protein sequence ID" value="TVY87654.1"/>
    <property type="molecule type" value="Genomic_DNA"/>
</dbReference>
<evidence type="ECO:0000313" key="2">
    <source>
        <dbReference type="EMBL" id="TVY87654.1"/>
    </source>
</evidence>
<gene>
    <name evidence="2" type="ORF">LAWI1_G007390</name>
</gene>
<keyword evidence="1" id="KW-0812">Transmembrane</keyword>
<name>A0A559M3X6_9HELO</name>
<dbReference type="Proteomes" id="UP000315522">
    <property type="component" value="Unassembled WGS sequence"/>
</dbReference>
<keyword evidence="1" id="KW-1133">Transmembrane helix</keyword>
<organism evidence="2 3">
    <name type="scientific">Lachnellula willkommii</name>
    <dbReference type="NCBI Taxonomy" id="215461"/>
    <lineage>
        <taxon>Eukaryota</taxon>
        <taxon>Fungi</taxon>
        <taxon>Dikarya</taxon>
        <taxon>Ascomycota</taxon>
        <taxon>Pezizomycotina</taxon>
        <taxon>Leotiomycetes</taxon>
        <taxon>Helotiales</taxon>
        <taxon>Lachnaceae</taxon>
        <taxon>Lachnellula</taxon>
    </lineage>
</organism>
<evidence type="ECO:0000313" key="3">
    <source>
        <dbReference type="Proteomes" id="UP000315522"/>
    </source>
</evidence>
<feature type="transmembrane region" description="Helical" evidence="1">
    <location>
        <begin position="36"/>
        <end position="53"/>
    </location>
</feature>
<comment type="caution">
    <text evidence="2">The sequence shown here is derived from an EMBL/GenBank/DDBJ whole genome shotgun (WGS) entry which is preliminary data.</text>
</comment>
<sequence>MAYYNLGGRQPYTVGQASVTHFFDGLDKEVLENYETVILIARGIGIAGLLLYARHMTYQRVSKDKNHEAYRRGLITRKIDIFWIMDDNS</sequence>
<protein>
    <submittedName>
        <fullName evidence="2">Uncharacterized protein</fullName>
    </submittedName>
</protein>
<keyword evidence="3" id="KW-1185">Reference proteome</keyword>
<dbReference type="InterPro" id="IPR039261">
    <property type="entry name" value="FNR_nucleotide-bd"/>
</dbReference>
<evidence type="ECO:0000256" key="1">
    <source>
        <dbReference type="SAM" id="Phobius"/>
    </source>
</evidence>
<proteinExistence type="predicted"/>
<keyword evidence="1" id="KW-0472">Membrane</keyword>
<dbReference type="AlphaFoldDB" id="A0A559M3X6"/>
<reference evidence="2 3" key="1">
    <citation type="submission" date="2018-05" db="EMBL/GenBank/DDBJ databases">
        <title>Genome sequencing and assembly of the regulated plant pathogen Lachnellula willkommii and related sister species for the development of diagnostic species identification markers.</title>
        <authorList>
            <person name="Giroux E."/>
            <person name="Bilodeau G."/>
        </authorList>
    </citation>
    <scope>NUCLEOTIDE SEQUENCE [LARGE SCALE GENOMIC DNA]</scope>
    <source>
        <strain evidence="2 3">CBS 172.35</strain>
    </source>
</reference>
<dbReference type="Gene3D" id="3.40.50.80">
    <property type="entry name" value="Nucleotide-binding domain of ferredoxin-NADP reductase (FNR) module"/>
    <property type="match status" value="1"/>
</dbReference>
<accession>A0A559M3X6</accession>